<keyword evidence="1" id="KW-0472">Membrane</keyword>
<keyword evidence="3" id="KW-1185">Reference proteome</keyword>
<feature type="transmembrane region" description="Helical" evidence="1">
    <location>
        <begin position="20"/>
        <end position="41"/>
    </location>
</feature>
<dbReference type="AlphaFoldDB" id="A0A1G6WAV4"/>
<dbReference type="STRING" id="1045774.SAMN05421872_109209"/>
<gene>
    <name evidence="2" type="ORF">SAMN05421872_109209</name>
</gene>
<protein>
    <submittedName>
        <fullName evidence="2">Uncharacterized protein</fullName>
    </submittedName>
</protein>
<organism evidence="2 3">
    <name type="scientific">Nocardioides lianchengensis</name>
    <dbReference type="NCBI Taxonomy" id="1045774"/>
    <lineage>
        <taxon>Bacteria</taxon>
        <taxon>Bacillati</taxon>
        <taxon>Actinomycetota</taxon>
        <taxon>Actinomycetes</taxon>
        <taxon>Propionibacteriales</taxon>
        <taxon>Nocardioidaceae</taxon>
        <taxon>Nocardioides</taxon>
    </lineage>
</organism>
<reference evidence="2 3" key="1">
    <citation type="submission" date="2016-10" db="EMBL/GenBank/DDBJ databases">
        <authorList>
            <person name="de Groot N.N."/>
        </authorList>
    </citation>
    <scope>NUCLEOTIDE SEQUENCE [LARGE SCALE GENOMIC DNA]</scope>
    <source>
        <strain evidence="2 3">CGMCC 4.6858</strain>
    </source>
</reference>
<keyword evidence="1" id="KW-0812">Transmembrane</keyword>
<evidence type="ECO:0000313" key="3">
    <source>
        <dbReference type="Proteomes" id="UP000199034"/>
    </source>
</evidence>
<dbReference type="EMBL" id="FMZM01000009">
    <property type="protein sequence ID" value="SDD62186.1"/>
    <property type="molecule type" value="Genomic_DNA"/>
</dbReference>
<evidence type="ECO:0000256" key="1">
    <source>
        <dbReference type="SAM" id="Phobius"/>
    </source>
</evidence>
<feature type="transmembrane region" description="Helical" evidence="1">
    <location>
        <begin position="48"/>
        <end position="72"/>
    </location>
</feature>
<accession>A0A1G6WAV4</accession>
<dbReference type="Proteomes" id="UP000199034">
    <property type="component" value="Unassembled WGS sequence"/>
</dbReference>
<evidence type="ECO:0000313" key="2">
    <source>
        <dbReference type="EMBL" id="SDD62186.1"/>
    </source>
</evidence>
<name>A0A1G6WAV4_9ACTN</name>
<proteinExistence type="predicted"/>
<sequence length="78" mass="8572">MGGLVSVLFLYGASGLFAPWWAVVMLLLVWLLLFVQACRWWTPRPQAVAVLPVVATVVWFAVILSGGLWLGWTWNGGG</sequence>
<keyword evidence="1" id="KW-1133">Transmembrane helix</keyword>